<protein>
    <recommendedName>
        <fullName evidence="3">Fe2OG dioxygenase domain-containing protein</fullName>
    </recommendedName>
</protein>
<keyword evidence="1" id="KW-0479">Metal-binding</keyword>
<evidence type="ECO:0000256" key="1">
    <source>
        <dbReference type="ARBA" id="ARBA00022723"/>
    </source>
</evidence>
<dbReference type="Pfam" id="PF03171">
    <property type="entry name" value="2OG-FeII_Oxy"/>
    <property type="match status" value="1"/>
</dbReference>
<feature type="domain" description="Fe2OG dioxygenase" evidence="3">
    <location>
        <begin position="354"/>
        <end position="471"/>
    </location>
</feature>
<dbReference type="SUPFAM" id="SSF51197">
    <property type="entry name" value="Clavaminate synthase-like"/>
    <property type="match status" value="1"/>
</dbReference>
<dbReference type="InterPro" id="IPR050231">
    <property type="entry name" value="Iron_ascorbate_oxido_reductase"/>
</dbReference>
<dbReference type="PRINTS" id="PR00682">
    <property type="entry name" value="IPNSYNTHASE"/>
</dbReference>
<accession>A0ABQ8I9V5</accession>
<gene>
    <name evidence="4" type="ORF">JRO89_XS03G0146800</name>
</gene>
<dbReference type="InterPro" id="IPR044730">
    <property type="entry name" value="RNase_H-like_dom_plant"/>
</dbReference>
<dbReference type="Pfam" id="PF13456">
    <property type="entry name" value="RVT_3"/>
    <property type="match status" value="1"/>
</dbReference>
<name>A0ABQ8I9V5_9ROSI</name>
<comment type="caution">
    <text evidence="4">The sequence shown here is derived from an EMBL/GenBank/DDBJ whole genome shotgun (WGS) entry which is preliminary data.</text>
</comment>
<dbReference type="EMBL" id="JAFEMO010000003">
    <property type="protein sequence ID" value="KAH7573425.1"/>
    <property type="molecule type" value="Genomic_DNA"/>
</dbReference>
<dbReference type="Pfam" id="PF14226">
    <property type="entry name" value="DIOX_N"/>
    <property type="match status" value="1"/>
</dbReference>
<evidence type="ECO:0000313" key="5">
    <source>
        <dbReference type="Proteomes" id="UP000827721"/>
    </source>
</evidence>
<dbReference type="CDD" id="cd06222">
    <property type="entry name" value="RNase_H_like"/>
    <property type="match status" value="1"/>
</dbReference>
<proteinExistence type="predicted"/>
<dbReference type="Gene3D" id="2.60.120.330">
    <property type="entry name" value="B-lactam Antibiotic, Isopenicillin N Synthase, Chain"/>
    <property type="match status" value="1"/>
</dbReference>
<evidence type="ECO:0000259" key="3">
    <source>
        <dbReference type="PROSITE" id="PS51471"/>
    </source>
</evidence>
<dbReference type="InterPro" id="IPR005123">
    <property type="entry name" value="Oxoglu/Fe-dep_dioxygenase_dom"/>
</dbReference>
<dbReference type="InterPro" id="IPR002156">
    <property type="entry name" value="RNaseH_domain"/>
</dbReference>
<dbReference type="PROSITE" id="PS51471">
    <property type="entry name" value="FE2OG_OXY"/>
    <property type="match status" value="1"/>
</dbReference>
<keyword evidence="5" id="KW-1185">Reference proteome</keyword>
<reference evidence="4 5" key="1">
    <citation type="submission" date="2021-02" db="EMBL/GenBank/DDBJ databases">
        <title>Plant Genome Project.</title>
        <authorList>
            <person name="Zhang R.-G."/>
        </authorList>
    </citation>
    <scope>NUCLEOTIDE SEQUENCE [LARGE SCALE GENOMIC DNA]</scope>
    <source>
        <tissue evidence="4">Leaves</tissue>
    </source>
</reference>
<evidence type="ECO:0000313" key="4">
    <source>
        <dbReference type="EMBL" id="KAH7573425.1"/>
    </source>
</evidence>
<dbReference type="InterPro" id="IPR026992">
    <property type="entry name" value="DIOX_N"/>
</dbReference>
<organism evidence="4 5">
    <name type="scientific">Xanthoceras sorbifolium</name>
    <dbReference type="NCBI Taxonomy" id="99658"/>
    <lineage>
        <taxon>Eukaryota</taxon>
        <taxon>Viridiplantae</taxon>
        <taxon>Streptophyta</taxon>
        <taxon>Embryophyta</taxon>
        <taxon>Tracheophyta</taxon>
        <taxon>Spermatophyta</taxon>
        <taxon>Magnoliopsida</taxon>
        <taxon>eudicotyledons</taxon>
        <taxon>Gunneridae</taxon>
        <taxon>Pentapetalae</taxon>
        <taxon>rosids</taxon>
        <taxon>malvids</taxon>
        <taxon>Sapindales</taxon>
        <taxon>Sapindaceae</taxon>
        <taxon>Xanthoceroideae</taxon>
        <taxon>Xanthoceras</taxon>
    </lineage>
</organism>
<dbReference type="Proteomes" id="UP000827721">
    <property type="component" value="Unassembled WGS sequence"/>
</dbReference>
<dbReference type="InterPro" id="IPR027443">
    <property type="entry name" value="IPNS-like_sf"/>
</dbReference>
<dbReference type="PANTHER" id="PTHR47990">
    <property type="entry name" value="2-OXOGLUTARATE (2OG) AND FE(II)-DEPENDENT OXYGENASE SUPERFAMILY PROTEIN-RELATED"/>
    <property type="match status" value="1"/>
</dbReference>
<sequence length="527" mass="58096">MTCLKALSSKVISPPKLFLDSEVYNLKLADGTWNISLVREVFLPFDAAAILSLPSLRSASHDRLIWNPDKYGAFTVNSAYWIAYRHADDPTCSDNFESLGPGVMVRDSLGFVLLAAVKPMVRDFSSEVAESMVVLFGLQVAIELGFKDLEVETDAANVMHLVHGSSVPLSEIGSLIQDIQSFGVNMVVASPTPIRSEKLQVIDLPIIDLSLERSEVSRLIVRACEEYGFFKVINHGVPEHIIARMEEESLNFFGKPVAEKQQAGPATPFGYGCKTIGFTGDLGEVEYLLLHTNPLSIAQKSISISTTDSAKFRSVVSGYVEAVRELACEILDLMAEGLWVHDTSSFSRLIRDVESDSVFRLNHYPPVLCSSNNNNICCSKDVINNSSSKVGFGEHSDPQILTILRSNDVGGLEISLDHGVWVPVSPDPTAFCVNVGDLLQAMTNGKFVSVRHRALTNTFKSRMSMAYFGAPPLHARVTAPPELVTPTKPSLYRPFTWAEYKKTAYSLRLGDSRLELFRNCRDHDQVA</sequence>
<keyword evidence="2" id="KW-0408">Iron</keyword>
<evidence type="ECO:0000256" key="2">
    <source>
        <dbReference type="ARBA" id="ARBA00023004"/>
    </source>
</evidence>
<dbReference type="InterPro" id="IPR044861">
    <property type="entry name" value="IPNS-like_FE2OG_OXY"/>
</dbReference>